<keyword evidence="1" id="KW-0472">Membrane</keyword>
<comment type="caution">
    <text evidence="2">The sequence shown here is derived from an EMBL/GenBank/DDBJ whole genome shotgun (WGS) entry which is preliminary data.</text>
</comment>
<name>A0ABU8Q8H9_9SPHN</name>
<keyword evidence="1" id="KW-0812">Transmembrane</keyword>
<evidence type="ECO:0000313" key="3">
    <source>
        <dbReference type="Proteomes" id="UP001380365"/>
    </source>
</evidence>
<dbReference type="RefSeq" id="WP_239434562.1">
    <property type="nucleotide sequence ID" value="NZ_JBBGZA010000001.1"/>
</dbReference>
<keyword evidence="1" id="KW-1133">Transmembrane helix</keyword>
<keyword evidence="3" id="KW-1185">Reference proteome</keyword>
<accession>A0ABU8Q8H9</accession>
<evidence type="ECO:0000256" key="1">
    <source>
        <dbReference type="SAM" id="Phobius"/>
    </source>
</evidence>
<gene>
    <name evidence="2" type="ORF">WH159_14740</name>
</gene>
<protein>
    <submittedName>
        <fullName evidence="2">Uncharacterized protein</fullName>
    </submittedName>
</protein>
<dbReference type="Proteomes" id="UP001380365">
    <property type="component" value="Unassembled WGS sequence"/>
</dbReference>
<organism evidence="2 3">
    <name type="scientific">Sphingomonas molluscorum</name>
    <dbReference type="NCBI Taxonomy" id="418184"/>
    <lineage>
        <taxon>Bacteria</taxon>
        <taxon>Pseudomonadati</taxon>
        <taxon>Pseudomonadota</taxon>
        <taxon>Alphaproteobacteria</taxon>
        <taxon>Sphingomonadales</taxon>
        <taxon>Sphingomonadaceae</taxon>
        <taxon>Sphingomonas</taxon>
    </lineage>
</organism>
<feature type="transmembrane region" description="Helical" evidence="1">
    <location>
        <begin position="24"/>
        <end position="41"/>
    </location>
</feature>
<dbReference type="EMBL" id="JBBGZA010000001">
    <property type="protein sequence ID" value="MEJ5095789.1"/>
    <property type="molecule type" value="Genomic_DNA"/>
</dbReference>
<proteinExistence type="predicted"/>
<evidence type="ECO:0000313" key="2">
    <source>
        <dbReference type="EMBL" id="MEJ5095789.1"/>
    </source>
</evidence>
<sequence length="50" mass="5335">MPLPALAAHTGVAAERTGFAPSDVALFLVAAAGLWIARRALRARRRPPRD</sequence>
<reference evidence="2 3" key="1">
    <citation type="submission" date="2023-12" db="EMBL/GenBank/DDBJ databases">
        <title>Gut-associated functions are favored during microbiome assembly across C. elegans life.</title>
        <authorList>
            <person name="Zimmermann J."/>
        </authorList>
    </citation>
    <scope>NUCLEOTIDE SEQUENCE [LARGE SCALE GENOMIC DNA]</scope>
    <source>
        <strain evidence="2 3">JUb134</strain>
    </source>
</reference>